<comment type="similarity">
    <text evidence="1">Belongs to the phD/YefM antitoxin family.</text>
</comment>
<name>A0A1W2EFX7_9RHOB</name>
<dbReference type="EMBL" id="FWYD01000028">
    <property type="protein sequence ID" value="SMD08545.1"/>
    <property type="molecule type" value="Genomic_DNA"/>
</dbReference>
<reference evidence="2 3" key="1">
    <citation type="submission" date="2017-04" db="EMBL/GenBank/DDBJ databases">
        <authorList>
            <person name="Afonso C.L."/>
            <person name="Miller P.J."/>
            <person name="Scott M.A."/>
            <person name="Spackman E."/>
            <person name="Goraichik I."/>
            <person name="Dimitrov K.M."/>
            <person name="Suarez D.L."/>
            <person name="Swayne D.E."/>
        </authorList>
    </citation>
    <scope>NUCLEOTIDE SEQUENCE [LARGE SCALE GENOMIC DNA]</scope>
    <source>
        <strain evidence="2 3">CGMCC 1.12644</strain>
    </source>
</reference>
<dbReference type="SUPFAM" id="SSF143120">
    <property type="entry name" value="YefM-like"/>
    <property type="match status" value="1"/>
</dbReference>
<dbReference type="OrthoDB" id="7872948at2"/>
<evidence type="ECO:0000313" key="2">
    <source>
        <dbReference type="EMBL" id="SMD08545.1"/>
    </source>
</evidence>
<sequence length="94" mass="11030">MKTEYRITPLSTFRRDSGRLTEWVRHSGGRLWLTKHGKAVAAVIPMFQCERLETWESVSLAEKRRQMEEGYARWKAVKALSGDTAERDFWDRGI</sequence>
<evidence type="ECO:0008006" key="4">
    <source>
        <dbReference type="Google" id="ProtNLM"/>
    </source>
</evidence>
<protein>
    <recommendedName>
        <fullName evidence="4">Antitoxin</fullName>
    </recommendedName>
</protein>
<dbReference type="InterPro" id="IPR036165">
    <property type="entry name" value="YefM-like_sf"/>
</dbReference>
<evidence type="ECO:0000256" key="1">
    <source>
        <dbReference type="ARBA" id="ARBA00009981"/>
    </source>
</evidence>
<gene>
    <name evidence="2" type="ORF">SAMN06295998_12811</name>
</gene>
<dbReference type="Proteomes" id="UP000192330">
    <property type="component" value="Unassembled WGS sequence"/>
</dbReference>
<dbReference type="AlphaFoldDB" id="A0A1W2EFX7"/>
<keyword evidence="3" id="KW-1185">Reference proteome</keyword>
<organism evidence="2 3">
    <name type="scientific">Primorskyibacter flagellatus</name>
    <dbReference type="NCBI Taxonomy" id="1387277"/>
    <lineage>
        <taxon>Bacteria</taxon>
        <taxon>Pseudomonadati</taxon>
        <taxon>Pseudomonadota</taxon>
        <taxon>Alphaproteobacteria</taxon>
        <taxon>Rhodobacterales</taxon>
        <taxon>Roseobacteraceae</taxon>
        <taxon>Primorskyibacter</taxon>
    </lineage>
</organism>
<accession>A0A1W2EFX7</accession>
<proteinExistence type="inferred from homology"/>
<evidence type="ECO:0000313" key="3">
    <source>
        <dbReference type="Proteomes" id="UP000192330"/>
    </source>
</evidence>
<dbReference type="RefSeq" id="WP_084354894.1">
    <property type="nucleotide sequence ID" value="NZ_FWYD01000028.1"/>
</dbReference>